<dbReference type="Proteomes" id="UP001211689">
    <property type="component" value="Unassembled WGS sequence"/>
</dbReference>
<dbReference type="EMBL" id="JANEWF010000031">
    <property type="protein sequence ID" value="MDA8485587.1"/>
    <property type="molecule type" value="Genomic_DNA"/>
</dbReference>
<accession>A0ABT4Y9N7</accession>
<keyword evidence="1" id="KW-0812">Transmembrane</keyword>
<feature type="transmembrane region" description="Helical" evidence="1">
    <location>
        <begin position="12"/>
        <end position="33"/>
    </location>
</feature>
<organism evidence="2 3">
    <name type="scientific">Metapseudomonas resinovorans</name>
    <name type="common">Pseudomonas resinovorans</name>
    <dbReference type="NCBI Taxonomy" id="53412"/>
    <lineage>
        <taxon>Bacteria</taxon>
        <taxon>Pseudomonadati</taxon>
        <taxon>Pseudomonadota</taxon>
        <taxon>Gammaproteobacteria</taxon>
        <taxon>Pseudomonadales</taxon>
        <taxon>Pseudomonadaceae</taxon>
        <taxon>Metapseudomonas</taxon>
    </lineage>
</organism>
<evidence type="ECO:0000313" key="3">
    <source>
        <dbReference type="Proteomes" id="UP001211689"/>
    </source>
</evidence>
<comment type="caution">
    <text evidence="2">The sequence shown here is derived from an EMBL/GenBank/DDBJ whole genome shotgun (WGS) entry which is preliminary data.</text>
</comment>
<gene>
    <name evidence="2" type="ORF">NNO07_21165</name>
</gene>
<name>A0ABT4Y9N7_METRE</name>
<feature type="transmembrane region" description="Helical" evidence="1">
    <location>
        <begin position="100"/>
        <end position="121"/>
    </location>
</feature>
<keyword evidence="3" id="KW-1185">Reference proteome</keyword>
<evidence type="ECO:0000256" key="1">
    <source>
        <dbReference type="SAM" id="Phobius"/>
    </source>
</evidence>
<proteinExistence type="predicted"/>
<keyword evidence="1" id="KW-0472">Membrane</keyword>
<evidence type="ECO:0000313" key="2">
    <source>
        <dbReference type="EMBL" id="MDA8485587.1"/>
    </source>
</evidence>
<sequence>MIDFNSWPSYVQLVLLAGPFVTGLSGLAHQAYITHRHYDRIASAFPNSRGLTFASSSFRWRCREVGAASGAVLFPKLGIRRDILDPEEIRNFPPDIKQQMLISITLLFVGAAWLMLTWGLLELSGVER</sequence>
<keyword evidence="1" id="KW-1133">Transmembrane helix</keyword>
<dbReference type="RefSeq" id="WP_271471849.1">
    <property type="nucleotide sequence ID" value="NZ_JANEWF010000031.1"/>
</dbReference>
<protein>
    <submittedName>
        <fullName evidence="2">Uncharacterized protein</fullName>
    </submittedName>
</protein>
<reference evidence="2 3" key="1">
    <citation type="submission" date="2022-07" db="EMBL/GenBank/DDBJ databases">
        <title>Genome Analysis of Selected Gammaproteobacteria from Nigerian Food snails.</title>
        <authorList>
            <person name="Okafor A.C."/>
        </authorList>
    </citation>
    <scope>NUCLEOTIDE SEQUENCE [LARGE SCALE GENOMIC DNA]</scope>
    <source>
        <strain evidence="2 3">Awg 2</strain>
    </source>
</reference>